<reference evidence="1" key="1">
    <citation type="submission" date="2020-08" db="EMBL/GenBank/DDBJ databases">
        <title>Plant Genome Project.</title>
        <authorList>
            <person name="Zhang R.-G."/>
        </authorList>
    </citation>
    <scope>NUCLEOTIDE SEQUENCE</scope>
    <source>
        <strain evidence="1">WSP0</strain>
        <tissue evidence="1">Leaf</tissue>
    </source>
</reference>
<gene>
    <name evidence="1" type="ORF">RHGRI_014465</name>
</gene>
<proteinExistence type="predicted"/>
<sequence>MIVLRTIGMQHYRVSFINSKERDTPVMGSQQVPSYTPAFECVQQIVQLEELDFGSIELPIGTSFYGTGEVSGQLERTGKRDLQPGLPPEEEILLV</sequence>
<evidence type="ECO:0000313" key="2">
    <source>
        <dbReference type="Proteomes" id="UP000823749"/>
    </source>
</evidence>
<dbReference type="AlphaFoldDB" id="A0AAV6K9Q6"/>
<name>A0AAV6K9Q6_9ERIC</name>
<keyword evidence="2" id="KW-1185">Reference proteome</keyword>
<accession>A0AAV6K9Q6</accession>
<comment type="caution">
    <text evidence="1">The sequence shown here is derived from an EMBL/GenBank/DDBJ whole genome shotgun (WGS) entry which is preliminary data.</text>
</comment>
<protein>
    <submittedName>
        <fullName evidence="1">Uncharacterized protein</fullName>
    </submittedName>
</protein>
<dbReference type="EMBL" id="JACTNZ010000005">
    <property type="protein sequence ID" value="KAG5549099.1"/>
    <property type="molecule type" value="Genomic_DNA"/>
</dbReference>
<evidence type="ECO:0000313" key="1">
    <source>
        <dbReference type="EMBL" id="KAG5549099.1"/>
    </source>
</evidence>
<dbReference type="Proteomes" id="UP000823749">
    <property type="component" value="Chromosome 5"/>
</dbReference>
<organism evidence="1 2">
    <name type="scientific">Rhododendron griersonianum</name>
    <dbReference type="NCBI Taxonomy" id="479676"/>
    <lineage>
        <taxon>Eukaryota</taxon>
        <taxon>Viridiplantae</taxon>
        <taxon>Streptophyta</taxon>
        <taxon>Embryophyta</taxon>
        <taxon>Tracheophyta</taxon>
        <taxon>Spermatophyta</taxon>
        <taxon>Magnoliopsida</taxon>
        <taxon>eudicotyledons</taxon>
        <taxon>Gunneridae</taxon>
        <taxon>Pentapetalae</taxon>
        <taxon>asterids</taxon>
        <taxon>Ericales</taxon>
        <taxon>Ericaceae</taxon>
        <taxon>Ericoideae</taxon>
        <taxon>Rhodoreae</taxon>
        <taxon>Rhododendron</taxon>
    </lineage>
</organism>